<dbReference type="Proteomes" id="UP000054560">
    <property type="component" value="Unassembled WGS sequence"/>
</dbReference>
<dbReference type="GeneID" id="25918165"/>
<name>A0A0L0EZ93_9EUKA</name>
<feature type="region of interest" description="Disordered" evidence="1">
    <location>
        <begin position="1"/>
        <end position="27"/>
    </location>
</feature>
<keyword evidence="3" id="KW-1185">Reference proteome</keyword>
<evidence type="ECO:0000256" key="1">
    <source>
        <dbReference type="SAM" id="MobiDB-lite"/>
    </source>
</evidence>
<protein>
    <submittedName>
        <fullName evidence="2">Uncharacterized protein</fullName>
    </submittedName>
</protein>
<dbReference type="AlphaFoldDB" id="A0A0L0EZ93"/>
<organism evidence="2 3">
    <name type="scientific">Sphaeroforma arctica JP610</name>
    <dbReference type="NCBI Taxonomy" id="667725"/>
    <lineage>
        <taxon>Eukaryota</taxon>
        <taxon>Ichthyosporea</taxon>
        <taxon>Ichthyophonida</taxon>
        <taxon>Sphaeroforma</taxon>
    </lineage>
</organism>
<gene>
    <name evidence="2" type="ORF">SARC_17661</name>
</gene>
<evidence type="ECO:0000313" key="3">
    <source>
        <dbReference type="Proteomes" id="UP000054560"/>
    </source>
</evidence>
<evidence type="ECO:0000313" key="2">
    <source>
        <dbReference type="EMBL" id="KNC69820.1"/>
    </source>
</evidence>
<proteinExistence type="predicted"/>
<dbReference type="RefSeq" id="XP_014143722.1">
    <property type="nucleotide sequence ID" value="XM_014288247.1"/>
</dbReference>
<feature type="non-terminal residue" evidence="2">
    <location>
        <position position="92"/>
    </location>
</feature>
<reference evidence="2 3" key="1">
    <citation type="submission" date="2011-02" db="EMBL/GenBank/DDBJ databases">
        <title>The Genome Sequence of Sphaeroforma arctica JP610.</title>
        <authorList>
            <consortium name="The Broad Institute Genome Sequencing Platform"/>
            <person name="Russ C."/>
            <person name="Cuomo C."/>
            <person name="Young S.K."/>
            <person name="Zeng Q."/>
            <person name="Gargeya S."/>
            <person name="Alvarado L."/>
            <person name="Berlin A."/>
            <person name="Chapman S.B."/>
            <person name="Chen Z."/>
            <person name="Freedman E."/>
            <person name="Gellesch M."/>
            <person name="Goldberg J."/>
            <person name="Griggs A."/>
            <person name="Gujja S."/>
            <person name="Heilman E."/>
            <person name="Heiman D."/>
            <person name="Howarth C."/>
            <person name="Mehta T."/>
            <person name="Neiman D."/>
            <person name="Pearson M."/>
            <person name="Roberts A."/>
            <person name="Saif S."/>
            <person name="Shea T."/>
            <person name="Shenoy N."/>
            <person name="Sisk P."/>
            <person name="Stolte C."/>
            <person name="Sykes S."/>
            <person name="White J."/>
            <person name="Yandava C."/>
            <person name="Burger G."/>
            <person name="Gray M.W."/>
            <person name="Holland P.W.H."/>
            <person name="King N."/>
            <person name="Lang F.B.F."/>
            <person name="Roger A.J."/>
            <person name="Ruiz-Trillo I."/>
            <person name="Haas B."/>
            <person name="Nusbaum C."/>
            <person name="Birren B."/>
        </authorList>
    </citation>
    <scope>NUCLEOTIDE SEQUENCE [LARGE SCALE GENOMIC DNA]</scope>
    <source>
        <strain evidence="2 3">JP610</strain>
    </source>
</reference>
<sequence>MERAERDGSLSFLNRHPTGTVGIHYGTTGRRDPIVSLPLGPGHPYITCSDTRIVIRQVEHVRVMGTNILLVGSSPKRPRGVVRRHASILSRQ</sequence>
<dbReference type="EMBL" id="KQ253192">
    <property type="protein sequence ID" value="KNC69820.1"/>
    <property type="molecule type" value="Genomic_DNA"/>
</dbReference>
<accession>A0A0L0EZ93</accession>